<dbReference type="InterPro" id="IPR035069">
    <property type="entry name" value="TTHA1013/TTHA0281-like"/>
</dbReference>
<dbReference type="RefSeq" id="WP_015231317.1">
    <property type="nucleotide sequence ID" value="NC_019789.1"/>
</dbReference>
<dbReference type="EMBL" id="CP003383">
    <property type="protein sequence ID" value="AFZ69415.1"/>
    <property type="molecule type" value="Genomic_DNA"/>
</dbReference>
<dbReference type="PANTHER" id="PTHR34504:SF2">
    <property type="entry name" value="UPF0150 PROTEIN SSL0259"/>
    <property type="match status" value="1"/>
</dbReference>
<dbReference type="OrthoDB" id="5419659at2"/>
<dbReference type="PANTHER" id="PTHR34504">
    <property type="entry name" value="ANTITOXIN HICB"/>
    <property type="match status" value="1"/>
</dbReference>
<keyword evidence="3" id="KW-1185">Reference proteome</keyword>
<gene>
    <name evidence="2" type="ordered locus">Deipe_4024</name>
</gene>
<dbReference type="PATRIC" id="fig|937777.3.peg.4041"/>
<geneLocation type="plasmid" evidence="2 3">
    <name>pDEIPE01</name>
</geneLocation>
<dbReference type="Pfam" id="PF15919">
    <property type="entry name" value="HicB_lk_antitox"/>
    <property type="match status" value="1"/>
</dbReference>
<feature type="domain" description="HicB-like antitoxin of toxin-antitoxin system" evidence="1">
    <location>
        <begin position="4"/>
        <end position="71"/>
    </location>
</feature>
<sequence>MPQYLIVLEPGANNWSAYAPDLPGVVTTGKDADDTTERMREAIAAHLYELQQDGDEIPVPTSTPETHVSADLGNVLCMIEPAP</sequence>
<dbReference type="Gene3D" id="3.30.160.250">
    <property type="match status" value="1"/>
</dbReference>
<dbReference type="AlphaFoldDB" id="L0A8L1"/>
<dbReference type="HOGENOM" id="CLU_114047_2_2_0"/>
<dbReference type="SUPFAM" id="SSF143100">
    <property type="entry name" value="TTHA1013/TTHA0281-like"/>
    <property type="match status" value="1"/>
</dbReference>
<organism evidence="2 3">
    <name type="scientific">Deinococcus peraridilitoris (strain DSM 19664 / LMG 22246 / CIP 109416 / KR-200)</name>
    <dbReference type="NCBI Taxonomy" id="937777"/>
    <lineage>
        <taxon>Bacteria</taxon>
        <taxon>Thermotogati</taxon>
        <taxon>Deinococcota</taxon>
        <taxon>Deinococci</taxon>
        <taxon>Deinococcales</taxon>
        <taxon>Deinococcaceae</taxon>
        <taxon>Deinococcus</taxon>
    </lineage>
</organism>
<keyword evidence="2" id="KW-0614">Plasmid</keyword>
<name>L0A8L1_DEIPD</name>
<dbReference type="KEGG" id="dpd:Deipe_4024"/>
<dbReference type="InterPro" id="IPR031807">
    <property type="entry name" value="HicB-like"/>
</dbReference>
<evidence type="ECO:0000313" key="3">
    <source>
        <dbReference type="Proteomes" id="UP000010467"/>
    </source>
</evidence>
<reference evidence="3" key="1">
    <citation type="submission" date="2012-03" db="EMBL/GenBank/DDBJ databases">
        <title>Complete sequence of plasmid 1 of Deinococcus peraridilitoris DSM 19664.</title>
        <authorList>
            <person name="Lucas S."/>
            <person name="Copeland A."/>
            <person name="Lapidus A."/>
            <person name="Glavina del Rio T."/>
            <person name="Dalin E."/>
            <person name="Tice H."/>
            <person name="Bruce D."/>
            <person name="Goodwin L."/>
            <person name="Pitluck S."/>
            <person name="Peters L."/>
            <person name="Mikhailova N."/>
            <person name="Lu M."/>
            <person name="Kyrpides N."/>
            <person name="Mavromatis K."/>
            <person name="Ivanova N."/>
            <person name="Brettin T."/>
            <person name="Detter J.C."/>
            <person name="Han C."/>
            <person name="Larimer F."/>
            <person name="Land M."/>
            <person name="Hauser L."/>
            <person name="Markowitz V."/>
            <person name="Cheng J.-F."/>
            <person name="Hugenholtz P."/>
            <person name="Woyke T."/>
            <person name="Wu D."/>
            <person name="Pukall R."/>
            <person name="Steenblock K."/>
            <person name="Brambilla E."/>
            <person name="Klenk H.-P."/>
            <person name="Eisen J.A."/>
        </authorList>
    </citation>
    <scope>NUCLEOTIDE SEQUENCE [LARGE SCALE GENOMIC DNA]</scope>
    <source>
        <strain evidence="3">DSM 19664 / LMG 22246 / CIP 109416 / KR-200</strain>
        <plasmid evidence="3">Plasmid pDEIPE01</plasmid>
    </source>
</reference>
<accession>L0A8L1</accession>
<dbReference type="InterPro" id="IPR051404">
    <property type="entry name" value="TA_system_antitoxin"/>
</dbReference>
<proteinExistence type="predicted"/>
<evidence type="ECO:0000313" key="2">
    <source>
        <dbReference type="EMBL" id="AFZ69415.1"/>
    </source>
</evidence>
<protein>
    <recommendedName>
        <fullName evidence="1">HicB-like antitoxin of toxin-antitoxin system domain-containing protein</fullName>
    </recommendedName>
</protein>
<dbReference type="Proteomes" id="UP000010467">
    <property type="component" value="Plasmid pDEIPE01"/>
</dbReference>
<evidence type="ECO:0000259" key="1">
    <source>
        <dbReference type="Pfam" id="PF15919"/>
    </source>
</evidence>